<dbReference type="RefSeq" id="WP_266122580.1">
    <property type="nucleotide sequence ID" value="NZ_JAJHNU010000001.1"/>
</dbReference>
<dbReference type="SUPFAM" id="SSF52091">
    <property type="entry name" value="SpoIIaa-like"/>
    <property type="match status" value="1"/>
</dbReference>
<dbReference type="Gene3D" id="3.30.750.24">
    <property type="entry name" value="STAS domain"/>
    <property type="match status" value="1"/>
</dbReference>
<evidence type="ECO:0000256" key="3">
    <source>
        <dbReference type="SAM" id="Phobius"/>
    </source>
</evidence>
<feature type="transmembrane region" description="Helical" evidence="3">
    <location>
        <begin position="43"/>
        <end position="65"/>
    </location>
</feature>
<accession>A0ABT8EFL2</accession>
<reference evidence="5" key="1">
    <citation type="submission" date="2021-11" db="EMBL/GenBank/DDBJ databases">
        <title>Draft genome sequence of Alcaligenes endophyticus type strain CCUG 75668T.</title>
        <authorList>
            <person name="Salva-Serra F."/>
            <person name="Duran R.E."/>
            <person name="Seeger M."/>
            <person name="Moore E.R.B."/>
            <person name="Jaen-Luchoro D."/>
        </authorList>
    </citation>
    <scope>NUCLEOTIDE SEQUENCE</scope>
    <source>
        <strain evidence="5">CCUG 75668</strain>
    </source>
</reference>
<keyword evidence="6" id="KW-1185">Reference proteome</keyword>
<evidence type="ECO:0000313" key="5">
    <source>
        <dbReference type="EMBL" id="MDN4120084.1"/>
    </source>
</evidence>
<dbReference type="CDD" id="cd07043">
    <property type="entry name" value="STAS_anti-anti-sigma_factors"/>
    <property type="match status" value="1"/>
</dbReference>
<dbReference type="NCBIfam" id="TIGR00377">
    <property type="entry name" value="ant_ant_sig"/>
    <property type="match status" value="1"/>
</dbReference>
<proteinExistence type="inferred from homology"/>
<dbReference type="InterPro" id="IPR002645">
    <property type="entry name" value="STAS_dom"/>
</dbReference>
<sequence>MNVTHENAGDHLLVSVTGQINSANAAHVESQLLDILSNESGHWILNLTGVDYMSSAGLRVVLLLAKRLREQQKRMVVCGLQARVYEVFDISGFLNLLTVRDNPEQALLSLAG</sequence>
<dbReference type="InterPro" id="IPR036513">
    <property type="entry name" value="STAS_dom_sf"/>
</dbReference>
<evidence type="ECO:0000313" key="6">
    <source>
        <dbReference type="Proteomes" id="UP001168613"/>
    </source>
</evidence>
<evidence type="ECO:0000256" key="1">
    <source>
        <dbReference type="ARBA" id="ARBA00009013"/>
    </source>
</evidence>
<protein>
    <recommendedName>
        <fullName evidence="2">Anti-sigma factor antagonist</fullName>
    </recommendedName>
</protein>
<dbReference type="PROSITE" id="PS50801">
    <property type="entry name" value="STAS"/>
    <property type="match status" value="1"/>
</dbReference>
<organism evidence="5 6">
    <name type="scientific">Alcaligenes endophyticus</name>
    <dbReference type="NCBI Taxonomy" id="1929088"/>
    <lineage>
        <taxon>Bacteria</taxon>
        <taxon>Pseudomonadati</taxon>
        <taxon>Pseudomonadota</taxon>
        <taxon>Betaproteobacteria</taxon>
        <taxon>Burkholderiales</taxon>
        <taxon>Alcaligenaceae</taxon>
        <taxon>Alcaligenes</taxon>
    </lineage>
</organism>
<feature type="domain" description="STAS" evidence="4">
    <location>
        <begin position="1"/>
        <end position="110"/>
    </location>
</feature>
<keyword evidence="3" id="KW-1133">Transmembrane helix</keyword>
<gene>
    <name evidence="5" type="ORF">LMS43_02155</name>
</gene>
<comment type="similarity">
    <text evidence="1 2">Belongs to the anti-sigma-factor antagonist family.</text>
</comment>
<dbReference type="InterPro" id="IPR003658">
    <property type="entry name" value="Anti-sigma_ant"/>
</dbReference>
<keyword evidence="3" id="KW-0472">Membrane</keyword>
<evidence type="ECO:0000256" key="2">
    <source>
        <dbReference type="RuleBase" id="RU003749"/>
    </source>
</evidence>
<dbReference type="Pfam" id="PF01740">
    <property type="entry name" value="STAS"/>
    <property type="match status" value="1"/>
</dbReference>
<dbReference type="PANTHER" id="PTHR33495">
    <property type="entry name" value="ANTI-SIGMA FACTOR ANTAGONIST TM_1081-RELATED-RELATED"/>
    <property type="match status" value="1"/>
</dbReference>
<evidence type="ECO:0000259" key="4">
    <source>
        <dbReference type="PROSITE" id="PS50801"/>
    </source>
</evidence>
<comment type="caution">
    <text evidence="5">The sequence shown here is derived from an EMBL/GenBank/DDBJ whole genome shotgun (WGS) entry which is preliminary data.</text>
</comment>
<dbReference type="EMBL" id="JAJHNU010000001">
    <property type="protein sequence ID" value="MDN4120084.1"/>
    <property type="molecule type" value="Genomic_DNA"/>
</dbReference>
<keyword evidence="3" id="KW-0812">Transmembrane</keyword>
<name>A0ABT8EFL2_9BURK</name>
<dbReference type="Proteomes" id="UP001168613">
    <property type="component" value="Unassembled WGS sequence"/>
</dbReference>
<dbReference type="PANTHER" id="PTHR33495:SF14">
    <property type="entry name" value="ANTI-SIGMA FACTOR ANTAGONIST"/>
    <property type="match status" value="1"/>
</dbReference>